<proteinExistence type="inferred from homology"/>
<reference evidence="9" key="2">
    <citation type="submission" date="2021-04" db="EMBL/GenBank/DDBJ databases">
        <authorList>
            <person name="Gilroy R."/>
        </authorList>
    </citation>
    <scope>NUCLEOTIDE SEQUENCE</scope>
    <source>
        <strain evidence="9">ChiHecec2B26-446</strain>
    </source>
</reference>
<evidence type="ECO:0000256" key="1">
    <source>
        <dbReference type="ARBA" id="ARBA00001849"/>
    </source>
</evidence>
<keyword evidence="5 7" id="KW-0269">Exonuclease</keyword>
<dbReference type="SUPFAM" id="SSF50249">
    <property type="entry name" value="Nucleic acid-binding proteins"/>
    <property type="match status" value="2"/>
</dbReference>
<accession>A0A9D1TQI5</accession>
<dbReference type="PANTHER" id="PTHR23355:SF9">
    <property type="entry name" value="DIS3-LIKE EXONUCLEASE 2"/>
    <property type="match status" value="1"/>
</dbReference>
<feature type="domain" description="RNB" evidence="8">
    <location>
        <begin position="381"/>
        <end position="714"/>
    </location>
</feature>
<keyword evidence="2 7" id="KW-0963">Cytoplasm</keyword>
<gene>
    <name evidence="7" type="primary">rnr</name>
    <name evidence="9" type="ORF">H9894_09800</name>
</gene>
<dbReference type="GO" id="GO:0003723">
    <property type="term" value="F:RNA binding"/>
    <property type="evidence" value="ECO:0007669"/>
    <property type="project" value="UniProtKB-UniRule"/>
</dbReference>
<comment type="function">
    <text evidence="7">3'-5' exoribonuclease that releases 5'-nucleoside monophosphates and is involved in maturation of structured RNAs.</text>
</comment>
<dbReference type="EMBL" id="DXHV01000082">
    <property type="protein sequence ID" value="HIW01459.1"/>
    <property type="molecule type" value="Genomic_DNA"/>
</dbReference>
<dbReference type="PANTHER" id="PTHR23355">
    <property type="entry name" value="RIBONUCLEASE"/>
    <property type="match status" value="1"/>
</dbReference>
<keyword evidence="6 7" id="KW-0694">RNA-binding</keyword>
<dbReference type="InterPro" id="IPR011805">
    <property type="entry name" value="RNase_R"/>
</dbReference>
<dbReference type="HAMAP" id="MF_01895">
    <property type="entry name" value="RNase_R"/>
    <property type="match status" value="1"/>
</dbReference>
<evidence type="ECO:0000256" key="2">
    <source>
        <dbReference type="ARBA" id="ARBA00022490"/>
    </source>
</evidence>
<sequence length="846" mass="95372">MDESFIEQWQKTGEIMDIVTNAIAGQEGITREALQNIVLQALPGVKPGKVKGVLKGMHWFSNRDIVCYDGNRFGLCTSVSKAAVCRFLEAHGPATLTTLYERFRTNTTKAKKRLKTLVLTLEKQRLVRTGKNRTWVFCGSSSDQSAGSDSLYDALDMDIDWDGSGVAAEEDNCDEQAEGRPFYVSGTYAPGGDLGRVQLDPNEAGISKAKIASFDALNQPLLPGDRLRLKILPEKEAKGRGSSKQHRMVECTGILAWTTEPIKMRIRRVNVWGAEAFSLEAASGTLFRSFRLDAESLARFRSVLKKIPPNMSARALLYPRGRTRVSVEMHMDQAPILPCAISEQENLVRSSHSVPRDFPEAVLAEARRLPEELSDKDREGRLDLRAQCFVTIDGADARDFDDAICVEEGKDGSFVLTVAIADVSHYVRFKSAMDKEALHRGNSWYFPTSVTPMLPFALSHNLCSLVPHKDRLVMVARLQCTQEGEVRSARFAEGILCSAARLAYDEARALVLDHDQALCTRFGPDQTRGQDVVAMLTRALNLARLMYRRRMQRGALDFDLPDTEATFDGEGLITSLKRASRHEMHRLIEEFMLAANEAVADFLQSRELPFLYRIHPCPPEEKLFRLRMELQALGLMEQQLSSVNLPAIIAKVRGTAFEHIVNRLCVRSLSFARYSEVNAGHYGLASKAYCHFTSPIRRYADLLVHRALKKALGCSQDPIPAGARLMRTAQMLNDAEREAQLCEREMNKRLACLWMMDRDRQKERSATVTSIEEFGIFVELDDAPVEGLIRAEDLRDPYRLAYDGSRAFWTIRYKKRRWLPGAKCRVSLKFVDMGKLYINFRLHSLD</sequence>
<dbReference type="EC" id="3.1.13.1" evidence="7"/>
<dbReference type="InterPro" id="IPR012340">
    <property type="entry name" value="NA-bd_OB-fold"/>
</dbReference>
<keyword evidence="3 7" id="KW-0540">Nuclease</keyword>
<dbReference type="Pfam" id="PF00575">
    <property type="entry name" value="S1"/>
    <property type="match status" value="1"/>
</dbReference>
<evidence type="ECO:0000256" key="4">
    <source>
        <dbReference type="ARBA" id="ARBA00022801"/>
    </source>
</evidence>
<name>A0A9D1TQI5_9BACT</name>
<evidence type="ECO:0000256" key="7">
    <source>
        <dbReference type="HAMAP-Rule" id="MF_01895"/>
    </source>
</evidence>
<dbReference type="GO" id="GO:0006402">
    <property type="term" value="P:mRNA catabolic process"/>
    <property type="evidence" value="ECO:0007669"/>
    <property type="project" value="TreeGrafter"/>
</dbReference>
<reference evidence="9" key="1">
    <citation type="journal article" date="2021" name="PeerJ">
        <title>Extensive microbial diversity within the chicken gut microbiome revealed by metagenomics and culture.</title>
        <authorList>
            <person name="Gilroy R."/>
            <person name="Ravi A."/>
            <person name="Getino M."/>
            <person name="Pursley I."/>
            <person name="Horton D.L."/>
            <person name="Alikhan N.F."/>
            <person name="Baker D."/>
            <person name="Gharbi K."/>
            <person name="Hall N."/>
            <person name="Watson M."/>
            <person name="Adriaenssens E.M."/>
            <person name="Foster-Nyarko E."/>
            <person name="Jarju S."/>
            <person name="Secka A."/>
            <person name="Antonio M."/>
            <person name="Oren A."/>
            <person name="Chaudhuri R.R."/>
            <person name="La Ragione R."/>
            <person name="Hildebrand F."/>
            <person name="Pallen M.J."/>
        </authorList>
    </citation>
    <scope>NUCLEOTIDE SEQUENCE</scope>
    <source>
        <strain evidence="9">ChiHecec2B26-446</strain>
    </source>
</reference>
<dbReference type="GO" id="GO:0005829">
    <property type="term" value="C:cytosol"/>
    <property type="evidence" value="ECO:0007669"/>
    <property type="project" value="TreeGrafter"/>
</dbReference>
<comment type="catalytic activity">
    <reaction evidence="1 7">
        <text>Exonucleolytic cleavage in the 3'- to 5'-direction to yield nucleoside 5'-phosphates.</text>
        <dbReference type="EC" id="3.1.13.1"/>
    </reaction>
</comment>
<dbReference type="NCBIfam" id="TIGR00358">
    <property type="entry name" value="3_prime_RNase"/>
    <property type="match status" value="1"/>
</dbReference>
<evidence type="ECO:0000313" key="10">
    <source>
        <dbReference type="Proteomes" id="UP000886752"/>
    </source>
</evidence>
<dbReference type="Proteomes" id="UP000886752">
    <property type="component" value="Unassembled WGS sequence"/>
</dbReference>
<evidence type="ECO:0000256" key="3">
    <source>
        <dbReference type="ARBA" id="ARBA00022722"/>
    </source>
</evidence>
<comment type="caution">
    <text evidence="9">The sequence shown here is derived from an EMBL/GenBank/DDBJ whole genome shotgun (WGS) entry which is preliminary data.</text>
</comment>
<dbReference type="AlphaFoldDB" id="A0A9D1TQI5"/>
<evidence type="ECO:0000256" key="5">
    <source>
        <dbReference type="ARBA" id="ARBA00022839"/>
    </source>
</evidence>
<dbReference type="InterPro" id="IPR004476">
    <property type="entry name" value="RNase_II/RNase_R"/>
</dbReference>
<evidence type="ECO:0000313" key="9">
    <source>
        <dbReference type="EMBL" id="HIW01459.1"/>
    </source>
</evidence>
<protein>
    <recommendedName>
        <fullName evidence="7">Ribonuclease R</fullName>
        <shortName evidence="7">RNase R</shortName>
        <ecNumber evidence="7">3.1.13.1</ecNumber>
    </recommendedName>
</protein>
<evidence type="ECO:0000256" key="6">
    <source>
        <dbReference type="ARBA" id="ARBA00022884"/>
    </source>
</evidence>
<dbReference type="Gene3D" id="2.40.50.140">
    <property type="entry name" value="Nucleic acid-binding proteins"/>
    <property type="match status" value="1"/>
</dbReference>
<dbReference type="Pfam" id="PF00773">
    <property type="entry name" value="RNB"/>
    <property type="match status" value="1"/>
</dbReference>
<evidence type="ECO:0000259" key="8">
    <source>
        <dbReference type="SMART" id="SM00955"/>
    </source>
</evidence>
<dbReference type="InterPro" id="IPR001900">
    <property type="entry name" value="RNase_II/R"/>
</dbReference>
<dbReference type="SMART" id="SM00955">
    <property type="entry name" value="RNB"/>
    <property type="match status" value="1"/>
</dbReference>
<comment type="subcellular location">
    <subcellularLocation>
        <location evidence="7">Cytoplasm</location>
    </subcellularLocation>
</comment>
<keyword evidence="4 7" id="KW-0378">Hydrolase</keyword>
<dbReference type="GO" id="GO:0008859">
    <property type="term" value="F:exoribonuclease II activity"/>
    <property type="evidence" value="ECO:0007669"/>
    <property type="project" value="UniProtKB-UniRule"/>
</dbReference>
<comment type="similarity">
    <text evidence="7">Belongs to the RNR ribonuclease family. RNase R subfamily.</text>
</comment>
<dbReference type="InterPro" id="IPR050180">
    <property type="entry name" value="RNR_Ribonuclease"/>
</dbReference>
<dbReference type="InterPro" id="IPR003029">
    <property type="entry name" value="S1_domain"/>
</dbReference>
<organism evidence="9 10">
    <name type="scientific">Candidatus Desulfovibrio intestinipullorum</name>
    <dbReference type="NCBI Taxonomy" id="2838536"/>
    <lineage>
        <taxon>Bacteria</taxon>
        <taxon>Pseudomonadati</taxon>
        <taxon>Thermodesulfobacteriota</taxon>
        <taxon>Desulfovibrionia</taxon>
        <taxon>Desulfovibrionales</taxon>
        <taxon>Desulfovibrionaceae</taxon>
        <taxon>Desulfovibrio</taxon>
    </lineage>
</organism>